<reference evidence="1" key="2">
    <citation type="journal article" date="2015" name="Data Brief">
        <title>Shoot transcriptome of the giant reed, Arundo donax.</title>
        <authorList>
            <person name="Barrero R.A."/>
            <person name="Guerrero F.D."/>
            <person name="Moolhuijzen P."/>
            <person name="Goolsby J.A."/>
            <person name="Tidwell J."/>
            <person name="Bellgard S.E."/>
            <person name="Bellgard M.I."/>
        </authorList>
    </citation>
    <scope>NUCLEOTIDE SEQUENCE</scope>
    <source>
        <tissue evidence="1">Shoot tissue taken approximately 20 cm above the soil surface</tissue>
    </source>
</reference>
<accession>A0A0A8Y600</accession>
<organism evidence="1">
    <name type="scientific">Arundo donax</name>
    <name type="common">Giant reed</name>
    <name type="synonym">Donax arundinaceus</name>
    <dbReference type="NCBI Taxonomy" id="35708"/>
    <lineage>
        <taxon>Eukaryota</taxon>
        <taxon>Viridiplantae</taxon>
        <taxon>Streptophyta</taxon>
        <taxon>Embryophyta</taxon>
        <taxon>Tracheophyta</taxon>
        <taxon>Spermatophyta</taxon>
        <taxon>Magnoliopsida</taxon>
        <taxon>Liliopsida</taxon>
        <taxon>Poales</taxon>
        <taxon>Poaceae</taxon>
        <taxon>PACMAD clade</taxon>
        <taxon>Arundinoideae</taxon>
        <taxon>Arundineae</taxon>
        <taxon>Arundo</taxon>
    </lineage>
</organism>
<name>A0A0A8Y600_ARUDO</name>
<sequence length="99" mass="10559">MLAPSDTPATAVGSLSATLVGCLTMGPTCDEEGGLCAAPPPHHRSAAAATAWISFLWSLSFSPRASLLRPWPPLPFPHRRPPPLPAGPHCRHRWIRHAA</sequence>
<dbReference type="EMBL" id="GBRH01276456">
    <property type="protein sequence ID" value="JAD21439.1"/>
    <property type="molecule type" value="Transcribed_RNA"/>
</dbReference>
<evidence type="ECO:0000313" key="1">
    <source>
        <dbReference type="EMBL" id="JAD21439.1"/>
    </source>
</evidence>
<protein>
    <submittedName>
        <fullName evidence="1">Uncharacterized protein</fullName>
    </submittedName>
</protein>
<dbReference type="AlphaFoldDB" id="A0A0A8Y600"/>
<reference evidence="1" key="1">
    <citation type="submission" date="2014-09" db="EMBL/GenBank/DDBJ databases">
        <authorList>
            <person name="Magalhaes I.L.F."/>
            <person name="Oliveira U."/>
            <person name="Santos F.R."/>
            <person name="Vidigal T.H.D.A."/>
            <person name="Brescovit A.D."/>
            <person name="Santos A.J."/>
        </authorList>
    </citation>
    <scope>NUCLEOTIDE SEQUENCE</scope>
    <source>
        <tissue evidence="1">Shoot tissue taken approximately 20 cm above the soil surface</tissue>
    </source>
</reference>
<proteinExistence type="predicted"/>